<keyword evidence="3" id="KW-1185">Reference proteome</keyword>
<accession>A0ABQ0RZE1</accession>
<evidence type="ECO:0000313" key="2">
    <source>
        <dbReference type="EMBL" id="GEC26040.1"/>
    </source>
</evidence>
<protein>
    <submittedName>
        <fullName evidence="2">Uncharacterized protein</fullName>
    </submittedName>
</protein>
<proteinExistence type="predicted"/>
<organism evidence="2 3">
    <name type="scientific">Pseudonocardia saturnea</name>
    <dbReference type="NCBI Taxonomy" id="33909"/>
    <lineage>
        <taxon>Bacteria</taxon>
        <taxon>Bacillati</taxon>
        <taxon>Actinomycetota</taxon>
        <taxon>Actinomycetes</taxon>
        <taxon>Pseudonocardiales</taxon>
        <taxon>Pseudonocardiaceae</taxon>
        <taxon>Pseudonocardia</taxon>
    </lineage>
</organism>
<evidence type="ECO:0000256" key="1">
    <source>
        <dbReference type="SAM" id="MobiDB-lite"/>
    </source>
</evidence>
<sequence length="86" mass="8474">MFPTVVRVLDVGGPPLDQPDRGGGGTFLLSPAIDGIGIHDTILILGGDPGRPTGRGVAVGNPGRAPVQSLSGARCAATSATTAKEA</sequence>
<dbReference type="Proteomes" id="UP000320693">
    <property type="component" value="Unassembled WGS sequence"/>
</dbReference>
<gene>
    <name evidence="2" type="ORF">PSA01_30690</name>
</gene>
<comment type="caution">
    <text evidence="2">The sequence shown here is derived from an EMBL/GenBank/DDBJ whole genome shotgun (WGS) entry which is preliminary data.</text>
</comment>
<name>A0ABQ0RZE1_9PSEU</name>
<reference evidence="2 3" key="1">
    <citation type="submission" date="2019-06" db="EMBL/GenBank/DDBJ databases">
        <title>Whole genome shotgun sequence of Pseudonocardia saturnea NBRC 14499.</title>
        <authorList>
            <person name="Hosoyama A."/>
            <person name="Uohara A."/>
            <person name="Ohji S."/>
            <person name="Ichikawa N."/>
        </authorList>
    </citation>
    <scope>NUCLEOTIDE SEQUENCE [LARGE SCALE GENOMIC DNA]</scope>
    <source>
        <strain evidence="2 3">NBRC 14499</strain>
    </source>
</reference>
<dbReference type="EMBL" id="BJNH01000032">
    <property type="protein sequence ID" value="GEC26040.1"/>
    <property type="molecule type" value="Genomic_DNA"/>
</dbReference>
<feature type="region of interest" description="Disordered" evidence="1">
    <location>
        <begin position="63"/>
        <end position="86"/>
    </location>
</feature>
<evidence type="ECO:0000313" key="3">
    <source>
        <dbReference type="Proteomes" id="UP000320693"/>
    </source>
</evidence>